<dbReference type="Gene3D" id="3.30.1330.60">
    <property type="entry name" value="OmpA-like domain"/>
    <property type="match status" value="1"/>
</dbReference>
<evidence type="ECO:0000259" key="7">
    <source>
        <dbReference type="PROSITE" id="PS51123"/>
    </source>
</evidence>
<keyword evidence="2 4" id="KW-0472">Membrane</keyword>
<comment type="caution">
    <text evidence="8">The sequence shown here is derived from an EMBL/GenBank/DDBJ whole genome shotgun (WGS) entry which is preliminary data.</text>
</comment>
<dbReference type="EMBL" id="MSKK01000014">
    <property type="protein sequence ID" value="OLO47380.1"/>
    <property type="molecule type" value="Genomic_DNA"/>
</dbReference>
<dbReference type="PROSITE" id="PS51123">
    <property type="entry name" value="OMPA_2"/>
    <property type="match status" value="1"/>
</dbReference>
<dbReference type="PROSITE" id="PS51257">
    <property type="entry name" value="PROKAR_LIPOPROTEIN"/>
    <property type="match status" value="1"/>
</dbReference>
<evidence type="ECO:0000256" key="2">
    <source>
        <dbReference type="ARBA" id="ARBA00023136"/>
    </source>
</evidence>
<feature type="region of interest" description="Disordered" evidence="5">
    <location>
        <begin position="27"/>
        <end position="77"/>
    </location>
</feature>
<dbReference type="AlphaFoldDB" id="A0A1Q8VH02"/>
<feature type="compositionally biased region" description="Low complexity" evidence="5">
    <location>
        <begin position="40"/>
        <end position="67"/>
    </location>
</feature>
<dbReference type="PRINTS" id="PR01021">
    <property type="entry name" value="OMPADOMAIN"/>
</dbReference>
<protein>
    <submittedName>
        <fullName evidence="8">Cell envelope biogenesis protein OmpA</fullName>
    </submittedName>
</protein>
<comment type="subcellular location">
    <subcellularLocation>
        <location evidence="1">Cell outer membrane</location>
    </subcellularLocation>
</comment>
<reference evidence="8 9" key="1">
    <citation type="submission" date="2016-12" db="EMBL/GenBank/DDBJ databases">
        <title>Genomic comparison of strains in the 'Actinomyces naeslundii' group.</title>
        <authorList>
            <person name="Mughal S.R."/>
            <person name="Do T."/>
            <person name="Gilbert S.C."/>
            <person name="Witherden E.A."/>
            <person name="Didelot X."/>
            <person name="Beighton D."/>
        </authorList>
    </citation>
    <scope>NUCLEOTIDE SEQUENCE [LARGE SCALE GENOMIC DNA]</scope>
    <source>
        <strain evidence="8 9">R21091</strain>
    </source>
</reference>
<organism evidence="8 9">
    <name type="scientific">Actinomyces oris</name>
    <dbReference type="NCBI Taxonomy" id="544580"/>
    <lineage>
        <taxon>Bacteria</taxon>
        <taxon>Bacillati</taxon>
        <taxon>Actinomycetota</taxon>
        <taxon>Actinomycetes</taxon>
        <taxon>Actinomycetales</taxon>
        <taxon>Actinomycetaceae</taxon>
        <taxon>Actinomyces</taxon>
    </lineage>
</organism>
<dbReference type="InterPro" id="IPR036737">
    <property type="entry name" value="OmpA-like_sf"/>
</dbReference>
<proteinExistence type="predicted"/>
<feature type="signal peptide" evidence="6">
    <location>
        <begin position="1"/>
        <end position="28"/>
    </location>
</feature>
<dbReference type="PANTHER" id="PTHR30329:SF21">
    <property type="entry name" value="LIPOPROTEIN YIAD-RELATED"/>
    <property type="match status" value="1"/>
</dbReference>
<evidence type="ECO:0000256" key="3">
    <source>
        <dbReference type="ARBA" id="ARBA00023237"/>
    </source>
</evidence>
<feature type="domain" description="OmpA-like" evidence="7">
    <location>
        <begin position="293"/>
        <end position="414"/>
    </location>
</feature>
<dbReference type="PANTHER" id="PTHR30329">
    <property type="entry name" value="STATOR ELEMENT OF FLAGELLAR MOTOR COMPLEX"/>
    <property type="match status" value="1"/>
</dbReference>
<sequence length="414" mass="41298">MTKELISLPSLALITALALSGCSLTVGGGSSSPAQGQETGVGADSSSSAGSTQAPASAQATGTSGSTEQAVAGYEPGQIPPIPMIALPDLSLLTQSTGAFTPDLTRSITSQPGITVRPARCDANGSLVSGSTVLGGDGSMTTSSGATAVTNNGDGSGTFNDGKVSITNNGDGSGTYSDGRVSITVNGDGSGTYSDDHLSVTVNGDGSGTYSDSTTGESITLDGKGSGTYNRAEVSITNDGKGSGTYSDGKLSITNNGDGSAIVNGSTISAKPVPKAGKVGTFPSIDAAKPVQSCGTVITLEEGVLFDFGSSDLRDEASTTLSSLATVLKDSKAPKVQVQGHTDSVSDDAFNQKLSEQRAQAVSNALKSDGVSADLEAVGYGETKPVAPNENPDGSDNPGGRRLNRRVEVFVPTF</sequence>
<evidence type="ECO:0000256" key="4">
    <source>
        <dbReference type="PROSITE-ProRule" id="PRU00473"/>
    </source>
</evidence>
<dbReference type="InterPro" id="IPR006664">
    <property type="entry name" value="OMP_bac"/>
</dbReference>
<dbReference type="OrthoDB" id="5166631at2"/>
<accession>A0A1Q8VH02</accession>
<evidence type="ECO:0000256" key="5">
    <source>
        <dbReference type="SAM" id="MobiDB-lite"/>
    </source>
</evidence>
<dbReference type="Proteomes" id="UP000186471">
    <property type="component" value="Unassembled WGS sequence"/>
</dbReference>
<evidence type="ECO:0000313" key="9">
    <source>
        <dbReference type="Proteomes" id="UP000186471"/>
    </source>
</evidence>
<evidence type="ECO:0000256" key="6">
    <source>
        <dbReference type="SAM" id="SignalP"/>
    </source>
</evidence>
<evidence type="ECO:0000313" key="8">
    <source>
        <dbReference type="EMBL" id="OLO47380.1"/>
    </source>
</evidence>
<gene>
    <name evidence="8" type="ORF">BKH31_04915</name>
</gene>
<feature type="region of interest" description="Disordered" evidence="5">
    <location>
        <begin position="148"/>
        <end position="182"/>
    </location>
</feature>
<dbReference type="GO" id="GO:0009279">
    <property type="term" value="C:cell outer membrane"/>
    <property type="evidence" value="ECO:0007669"/>
    <property type="project" value="UniProtKB-SubCell"/>
</dbReference>
<evidence type="ECO:0000256" key="1">
    <source>
        <dbReference type="ARBA" id="ARBA00004442"/>
    </source>
</evidence>
<feature type="compositionally biased region" description="Polar residues" evidence="5">
    <location>
        <begin position="205"/>
        <end position="218"/>
    </location>
</feature>
<dbReference type="CDD" id="cd07185">
    <property type="entry name" value="OmpA_C-like"/>
    <property type="match status" value="1"/>
</dbReference>
<feature type="chain" id="PRO_5038523058" evidence="6">
    <location>
        <begin position="29"/>
        <end position="414"/>
    </location>
</feature>
<dbReference type="RefSeq" id="WP_075411319.1">
    <property type="nucleotide sequence ID" value="NZ_MSKK01000014.1"/>
</dbReference>
<feature type="region of interest" description="Disordered" evidence="5">
    <location>
        <begin position="378"/>
        <end position="406"/>
    </location>
</feature>
<dbReference type="InterPro" id="IPR006665">
    <property type="entry name" value="OmpA-like"/>
</dbReference>
<dbReference type="SUPFAM" id="SSF103088">
    <property type="entry name" value="OmpA-like"/>
    <property type="match status" value="1"/>
</dbReference>
<keyword evidence="3" id="KW-0998">Cell outer membrane</keyword>
<dbReference type="Pfam" id="PF00691">
    <property type="entry name" value="OmpA"/>
    <property type="match status" value="1"/>
</dbReference>
<name>A0A1Q8VH02_9ACTO</name>
<dbReference type="InterPro" id="IPR050330">
    <property type="entry name" value="Bact_OuterMem_StrucFunc"/>
</dbReference>
<feature type="compositionally biased region" description="Polar residues" evidence="5">
    <location>
        <begin position="148"/>
        <end position="176"/>
    </location>
</feature>
<keyword evidence="6" id="KW-0732">Signal</keyword>
<feature type="region of interest" description="Disordered" evidence="5">
    <location>
        <begin position="205"/>
        <end position="226"/>
    </location>
</feature>